<evidence type="ECO:0000256" key="5">
    <source>
        <dbReference type="RuleBase" id="RU004384"/>
    </source>
</evidence>
<protein>
    <recommendedName>
        <fullName evidence="8">Gamma-aminobutyric acid receptor-associated protein-like 2</fullName>
    </recommendedName>
</protein>
<accession>A0A8C4QZ72</accession>
<evidence type="ECO:0000256" key="1">
    <source>
        <dbReference type="ARBA" id="ARBA00004370"/>
    </source>
</evidence>
<dbReference type="PANTHER" id="PTHR10969">
    <property type="entry name" value="MICROTUBULE-ASSOCIATED PROTEINS 1A/1B LIGHT CHAIN 3-RELATED"/>
    <property type="match status" value="1"/>
</dbReference>
<dbReference type="Pfam" id="PF02991">
    <property type="entry name" value="ATG8"/>
    <property type="match status" value="1"/>
</dbReference>
<dbReference type="InterPro" id="IPR029071">
    <property type="entry name" value="Ubiquitin-like_domsf"/>
</dbReference>
<keyword evidence="5" id="KW-0072">Autophagy</keyword>
<evidence type="ECO:0008006" key="8">
    <source>
        <dbReference type="Google" id="ProtNLM"/>
    </source>
</evidence>
<proteinExistence type="inferred from homology"/>
<dbReference type="Gene3D" id="3.10.20.90">
    <property type="entry name" value="Phosphatidylinositol 3-kinase Catalytic Subunit, Chain A, domain 1"/>
    <property type="match status" value="1"/>
</dbReference>
<dbReference type="OMA" id="MYSKHAD"/>
<name>A0A8C4QZ72_EPTBU</name>
<dbReference type="InterPro" id="IPR004241">
    <property type="entry name" value="Atg8-like"/>
</dbReference>
<evidence type="ECO:0000256" key="4">
    <source>
        <dbReference type="ARBA" id="ARBA00023288"/>
    </source>
</evidence>
<keyword evidence="4" id="KW-0449">Lipoprotein</keyword>
<evidence type="ECO:0000313" key="7">
    <source>
        <dbReference type="Proteomes" id="UP000694388"/>
    </source>
</evidence>
<dbReference type="Proteomes" id="UP000694388">
    <property type="component" value="Unplaced"/>
</dbReference>
<sequence length="101" mass="11699">MVMSVIQVIVERVPSSQVCDIDKRKYLVPSDISAAQLMWIVRKRIQLPPEKALFLFVDTMMPQSSMTVGEMYSKHADEDGFLYIAYSDTLYFQTKQKQTEI</sequence>
<dbReference type="GeneTree" id="ENSGT00940000168096"/>
<dbReference type="Ensembl" id="ENSEBUT00000021994.1">
    <property type="protein sequence ID" value="ENSEBUP00000021417.1"/>
    <property type="gene ID" value="ENSEBUG00000013231.1"/>
</dbReference>
<comment type="subcellular location">
    <subcellularLocation>
        <location evidence="1">Membrane</location>
    </subcellularLocation>
</comment>
<comment type="similarity">
    <text evidence="2 5">Belongs to the ATG8 family.</text>
</comment>
<keyword evidence="7" id="KW-1185">Reference proteome</keyword>
<reference evidence="6" key="2">
    <citation type="submission" date="2025-09" db="UniProtKB">
        <authorList>
            <consortium name="Ensembl"/>
        </authorList>
    </citation>
    <scope>IDENTIFICATION</scope>
</reference>
<evidence type="ECO:0000256" key="3">
    <source>
        <dbReference type="ARBA" id="ARBA00023136"/>
    </source>
</evidence>
<keyword evidence="3" id="KW-0472">Membrane</keyword>
<dbReference type="AlphaFoldDB" id="A0A8C4QZ72"/>
<dbReference type="GO" id="GO:0016020">
    <property type="term" value="C:membrane"/>
    <property type="evidence" value="ECO:0007669"/>
    <property type="project" value="UniProtKB-SubCell"/>
</dbReference>
<dbReference type="SUPFAM" id="SSF54236">
    <property type="entry name" value="Ubiquitin-like"/>
    <property type="match status" value="1"/>
</dbReference>
<reference evidence="6" key="1">
    <citation type="submission" date="2025-08" db="UniProtKB">
        <authorList>
            <consortium name="Ensembl"/>
        </authorList>
    </citation>
    <scope>IDENTIFICATION</scope>
</reference>
<dbReference type="GO" id="GO:0006914">
    <property type="term" value="P:autophagy"/>
    <property type="evidence" value="ECO:0007669"/>
    <property type="project" value="UniProtKB-KW"/>
</dbReference>
<evidence type="ECO:0000256" key="2">
    <source>
        <dbReference type="ARBA" id="ARBA00007293"/>
    </source>
</evidence>
<evidence type="ECO:0000313" key="6">
    <source>
        <dbReference type="Ensembl" id="ENSEBUP00000021417.1"/>
    </source>
</evidence>
<organism evidence="6 7">
    <name type="scientific">Eptatretus burgeri</name>
    <name type="common">Inshore hagfish</name>
    <dbReference type="NCBI Taxonomy" id="7764"/>
    <lineage>
        <taxon>Eukaryota</taxon>
        <taxon>Metazoa</taxon>
        <taxon>Chordata</taxon>
        <taxon>Craniata</taxon>
        <taxon>Vertebrata</taxon>
        <taxon>Cyclostomata</taxon>
        <taxon>Myxini</taxon>
        <taxon>Myxiniformes</taxon>
        <taxon>Myxinidae</taxon>
        <taxon>Eptatretinae</taxon>
        <taxon>Eptatretus</taxon>
    </lineage>
</organism>